<dbReference type="KEGG" id="ddd:Dda3937_03857"/>
<gene>
    <name evidence="1" type="ordered locus">Dda3937_03857</name>
</gene>
<protein>
    <submittedName>
        <fullName evidence="1">Uncharacterized protein</fullName>
    </submittedName>
</protein>
<dbReference type="HOGENOM" id="CLU_3024820_0_0_6"/>
<name>E0SBG6_DICD3</name>
<sequence length="55" mass="6542">MIVIDISLANILIQLFTDFVAQYFDYQFFVSKSIIPISPTILIKNNYHQSLFDRW</sequence>
<dbReference type="EMBL" id="CP002038">
    <property type="protein sequence ID" value="ADM99570.1"/>
    <property type="molecule type" value="Genomic_DNA"/>
</dbReference>
<keyword evidence="2" id="KW-1185">Reference proteome</keyword>
<evidence type="ECO:0000313" key="2">
    <source>
        <dbReference type="Proteomes" id="UP000006859"/>
    </source>
</evidence>
<organism evidence="1 2">
    <name type="scientific">Dickeya dadantii (strain 3937)</name>
    <name type="common">Erwinia chrysanthemi (strain 3937)</name>
    <dbReference type="NCBI Taxonomy" id="198628"/>
    <lineage>
        <taxon>Bacteria</taxon>
        <taxon>Pseudomonadati</taxon>
        <taxon>Pseudomonadota</taxon>
        <taxon>Gammaproteobacteria</taxon>
        <taxon>Enterobacterales</taxon>
        <taxon>Pectobacteriaceae</taxon>
        <taxon>Dickeya</taxon>
    </lineage>
</organism>
<proteinExistence type="predicted"/>
<accession>E0SBG6</accession>
<dbReference type="Proteomes" id="UP000006859">
    <property type="component" value="Chromosome"/>
</dbReference>
<evidence type="ECO:0000313" key="1">
    <source>
        <dbReference type="EMBL" id="ADM99570.1"/>
    </source>
</evidence>
<dbReference type="STRING" id="198628.Dda3937_03857"/>
<reference evidence="1 2" key="1">
    <citation type="journal article" date="2011" name="J. Bacteriol.">
        <title>Genome sequence of the plant-pathogenic bacterium Dickeya dadantii 3937.</title>
        <authorList>
            <person name="Glasner J.D."/>
            <person name="Yang C.H."/>
            <person name="Reverchon S."/>
            <person name="Hugouvieux-Cotte-Pattat N."/>
            <person name="Condemine G."/>
            <person name="Bohin J.P."/>
            <person name="Van Gijsegem F."/>
            <person name="Yang S."/>
            <person name="Franza T."/>
            <person name="Expert D."/>
            <person name="Plunkett G. III"/>
            <person name="San Francisco M.J."/>
            <person name="Charkowski A.O."/>
            <person name="Py B."/>
            <person name="Bell K."/>
            <person name="Rauscher L."/>
            <person name="Rodriguez-Palenzuela P."/>
            <person name="Toussaint A."/>
            <person name="Holeva M.C."/>
            <person name="He S.Y."/>
            <person name="Douet V."/>
            <person name="Boccara M."/>
            <person name="Blanco C."/>
            <person name="Toth I."/>
            <person name="Anderson B.D."/>
            <person name="Biehl B.S."/>
            <person name="Mau B."/>
            <person name="Flynn S.M."/>
            <person name="Barras F."/>
            <person name="Lindeberg M."/>
            <person name="Birch P.R."/>
            <person name="Tsuyumu S."/>
            <person name="Shi X."/>
            <person name="Hibbing M."/>
            <person name="Yap M.N."/>
            <person name="Carpentier M."/>
            <person name="Dassa E."/>
            <person name="Umehara M."/>
            <person name="Kim J.F."/>
            <person name="Rusch M."/>
            <person name="Soni P."/>
            <person name="Mayhew G.F."/>
            <person name="Fouts D.E."/>
            <person name="Gill S.R."/>
            <person name="Blattner F.R."/>
            <person name="Keen N.T."/>
            <person name="Perna N.T."/>
        </authorList>
    </citation>
    <scope>NUCLEOTIDE SEQUENCE [LARGE SCALE GENOMIC DNA]</scope>
    <source>
        <strain evidence="1 2">3937</strain>
    </source>
</reference>
<dbReference type="AlphaFoldDB" id="E0SBG6"/>